<dbReference type="Pfam" id="PF10032">
    <property type="entry name" value="Pho88"/>
    <property type="match status" value="1"/>
</dbReference>
<evidence type="ECO:0000256" key="9">
    <source>
        <dbReference type="RuleBase" id="RU000488"/>
    </source>
</evidence>
<dbReference type="PANTHER" id="PTHR45939:SF2">
    <property type="entry name" value="CARRIER PROTEIN, PUTATIVE (AFU_ORTHOLOGUE AFUA_2G13870)-RELATED"/>
    <property type="match status" value="1"/>
</dbReference>
<dbReference type="PANTHER" id="PTHR45939">
    <property type="entry name" value="PEROXISOMAL MEMBRANE PROTEIN PMP34-RELATED"/>
    <property type="match status" value="1"/>
</dbReference>
<dbReference type="OrthoDB" id="18574at2759"/>
<keyword evidence="3 9" id="KW-0813">Transport</keyword>
<comment type="subcellular location">
    <subcellularLocation>
        <location evidence="1">Membrane</location>
        <topology evidence="1">Multi-pass membrane protein</topology>
    </subcellularLocation>
</comment>
<feature type="transmembrane region" description="Helical" evidence="11">
    <location>
        <begin position="352"/>
        <end position="372"/>
    </location>
</feature>
<keyword evidence="13" id="KW-1185">Reference proteome</keyword>
<dbReference type="SUPFAM" id="SSF103506">
    <property type="entry name" value="Mitochondrial carrier"/>
    <property type="match status" value="1"/>
</dbReference>
<keyword evidence="4 8" id="KW-0812">Transmembrane</keyword>
<evidence type="ECO:0000256" key="1">
    <source>
        <dbReference type="ARBA" id="ARBA00004141"/>
    </source>
</evidence>
<organism evidence="12 13">
    <name type="scientific">Mucor saturninus</name>
    <dbReference type="NCBI Taxonomy" id="64648"/>
    <lineage>
        <taxon>Eukaryota</taxon>
        <taxon>Fungi</taxon>
        <taxon>Fungi incertae sedis</taxon>
        <taxon>Mucoromycota</taxon>
        <taxon>Mucoromycotina</taxon>
        <taxon>Mucoromycetes</taxon>
        <taxon>Mucorales</taxon>
        <taxon>Mucorineae</taxon>
        <taxon>Mucoraceae</taxon>
        <taxon>Mucor</taxon>
    </lineage>
</organism>
<dbReference type="InterPro" id="IPR023395">
    <property type="entry name" value="MCP_dom_sf"/>
</dbReference>
<keyword evidence="7 8" id="KW-0472">Membrane</keyword>
<dbReference type="GO" id="GO:0005783">
    <property type="term" value="C:endoplasmic reticulum"/>
    <property type="evidence" value="ECO:0007669"/>
    <property type="project" value="InterPro"/>
</dbReference>
<evidence type="ECO:0000256" key="10">
    <source>
        <dbReference type="SAM" id="MobiDB-lite"/>
    </source>
</evidence>
<dbReference type="Pfam" id="PF00153">
    <property type="entry name" value="Mito_carr"/>
    <property type="match status" value="3"/>
</dbReference>
<gene>
    <name evidence="12" type="ORF">INT47_007900</name>
</gene>
<accession>A0A8H7QLI8</accession>
<evidence type="ECO:0000256" key="7">
    <source>
        <dbReference type="ARBA" id="ARBA00023136"/>
    </source>
</evidence>
<evidence type="ECO:0000313" key="12">
    <source>
        <dbReference type="EMBL" id="KAG2194838.1"/>
    </source>
</evidence>
<reference evidence="12" key="1">
    <citation type="submission" date="2020-12" db="EMBL/GenBank/DDBJ databases">
        <title>Metabolic potential, ecology and presence of endohyphal bacteria is reflected in genomic diversity of Mucoromycotina.</title>
        <authorList>
            <person name="Muszewska A."/>
            <person name="Okrasinska A."/>
            <person name="Steczkiewicz K."/>
            <person name="Drgas O."/>
            <person name="Orlowska M."/>
            <person name="Perlinska-Lenart U."/>
            <person name="Aleksandrzak-Piekarczyk T."/>
            <person name="Szatraj K."/>
            <person name="Zielenkiewicz U."/>
            <person name="Pilsyk S."/>
            <person name="Malc E."/>
            <person name="Mieczkowski P."/>
            <person name="Kruszewska J.S."/>
            <person name="Biernat P."/>
            <person name="Pawlowska J."/>
        </authorList>
    </citation>
    <scope>NUCLEOTIDE SEQUENCE</scope>
    <source>
        <strain evidence="12">WA0000017839</strain>
    </source>
</reference>
<dbReference type="GO" id="GO:0016020">
    <property type="term" value="C:membrane"/>
    <property type="evidence" value="ECO:0007669"/>
    <property type="project" value="UniProtKB-SubCell"/>
</dbReference>
<evidence type="ECO:0000256" key="3">
    <source>
        <dbReference type="ARBA" id="ARBA00022448"/>
    </source>
</evidence>
<comment type="similarity">
    <text evidence="2 9">Belongs to the mitochondrial carrier (TC 2.A.29) family.</text>
</comment>
<dbReference type="AlphaFoldDB" id="A0A8H7QLI8"/>
<evidence type="ECO:0000313" key="13">
    <source>
        <dbReference type="Proteomes" id="UP000603453"/>
    </source>
</evidence>
<dbReference type="EMBL" id="JAEPRD010000186">
    <property type="protein sequence ID" value="KAG2194838.1"/>
    <property type="molecule type" value="Genomic_DNA"/>
</dbReference>
<dbReference type="PROSITE" id="PS50920">
    <property type="entry name" value="SOLCAR"/>
    <property type="match status" value="3"/>
</dbReference>
<dbReference type="Gene3D" id="1.50.40.10">
    <property type="entry name" value="Mitochondrial carrier domain"/>
    <property type="match status" value="1"/>
</dbReference>
<protein>
    <submittedName>
        <fullName evidence="12">Uncharacterized protein</fullName>
    </submittedName>
</protein>
<dbReference type="GO" id="GO:0045047">
    <property type="term" value="P:protein targeting to ER"/>
    <property type="evidence" value="ECO:0007669"/>
    <property type="project" value="InterPro"/>
</dbReference>
<evidence type="ECO:0000256" key="2">
    <source>
        <dbReference type="ARBA" id="ARBA00006375"/>
    </source>
</evidence>
<keyword evidence="6 11" id="KW-1133">Transmembrane helix</keyword>
<evidence type="ECO:0000256" key="8">
    <source>
        <dbReference type="PROSITE-ProRule" id="PRU00282"/>
    </source>
</evidence>
<proteinExistence type="inferred from homology"/>
<dbReference type="Proteomes" id="UP000603453">
    <property type="component" value="Unassembled WGS sequence"/>
</dbReference>
<comment type="caution">
    <text evidence="12">The sequence shown here is derived from an EMBL/GenBank/DDBJ whole genome shotgun (WGS) entry which is preliminary data.</text>
</comment>
<evidence type="ECO:0000256" key="4">
    <source>
        <dbReference type="ARBA" id="ARBA00022692"/>
    </source>
</evidence>
<keyword evidence="5" id="KW-0677">Repeat</keyword>
<evidence type="ECO:0000256" key="5">
    <source>
        <dbReference type="ARBA" id="ARBA00022737"/>
    </source>
</evidence>
<feature type="repeat" description="Solcar" evidence="8">
    <location>
        <begin position="211"/>
        <end position="295"/>
    </location>
</feature>
<feature type="transmembrane region" description="Helical" evidence="11">
    <location>
        <begin position="314"/>
        <end position="332"/>
    </location>
</feature>
<dbReference type="InterPro" id="IPR012098">
    <property type="entry name" value="SND3_fun"/>
</dbReference>
<dbReference type="GO" id="GO:0015217">
    <property type="term" value="F:ADP transmembrane transporter activity"/>
    <property type="evidence" value="ECO:0007669"/>
    <property type="project" value="TreeGrafter"/>
</dbReference>
<feature type="repeat" description="Solcar" evidence="8">
    <location>
        <begin position="16"/>
        <end position="103"/>
    </location>
</feature>
<feature type="region of interest" description="Disordered" evidence="10">
    <location>
        <begin position="479"/>
        <end position="507"/>
    </location>
</feature>
<name>A0A8H7QLI8_9FUNG</name>
<feature type="transmembrane region" description="Helical" evidence="11">
    <location>
        <begin position="216"/>
        <end position="235"/>
    </location>
</feature>
<evidence type="ECO:0000256" key="6">
    <source>
        <dbReference type="ARBA" id="ARBA00022989"/>
    </source>
</evidence>
<evidence type="ECO:0000256" key="11">
    <source>
        <dbReference type="SAM" id="Phobius"/>
    </source>
</evidence>
<feature type="compositionally biased region" description="Basic and acidic residues" evidence="10">
    <location>
        <begin position="488"/>
        <end position="507"/>
    </location>
</feature>
<feature type="transmembrane region" description="Helical" evidence="11">
    <location>
        <begin position="75"/>
        <end position="100"/>
    </location>
</feature>
<sequence length="507" mass="57189">MSKGNNDILSFEDYKLPPLGHAISGAVGSTIANLFIYPLDISTTRLQLKGDDEKKQGLLEQIKTIYEKEGGLKGLYAGLGSDTLATVLSSFIYFYCYTALRNLQEKMNTNIGKSSAELNVAQELFLGAEAALISRFFTTPVSNITTRLQTAGHNEKGFKEIALDILKEKGITGLWTGYRASIVLVSNPSITYFMFEKIKSIYMRTQKKSNLTGLQVFLFSACAKSIATMLTYPFIFLRTRMIGGGKQQDGIIDSLKAVIDKDGYTGLYKGMQAQIIKGFFNQGIMYMIKDYVAAYLALVFYHSFKLKMRAKLAHWNKVISHPLFNMVFFFGVRQVTKFFNLDNPRYISLIRSFYLGSQFVIILLSFYLLSVIKNKNDTTVLRYVQPGSKQWDGKQTPDRLIETNNMEYDIADVKKQLNQGFTGLAVAAFLHLKFGYVQPLIIQSILGFKNFFMTKEARIHLFHANTSTGELRRPFRIEGPLGTANEKSQPKTDKGSIKRVEKALKAQ</sequence>
<feature type="transmembrane region" description="Helical" evidence="11">
    <location>
        <begin position="284"/>
        <end position="302"/>
    </location>
</feature>
<dbReference type="InterPro" id="IPR018108">
    <property type="entry name" value="MCP_transmembrane"/>
</dbReference>
<dbReference type="InterPro" id="IPR052217">
    <property type="entry name" value="Mito/Peroxisomal_Carrier"/>
</dbReference>
<feature type="repeat" description="Solcar" evidence="8">
    <location>
        <begin position="118"/>
        <end position="201"/>
    </location>
</feature>